<evidence type="ECO:0000256" key="2">
    <source>
        <dbReference type="ARBA" id="ARBA00022723"/>
    </source>
</evidence>
<evidence type="ECO:0000256" key="6">
    <source>
        <dbReference type="ARBA" id="ARBA00023163"/>
    </source>
</evidence>
<dbReference type="PANTHER" id="PTHR31313:SF85">
    <property type="entry name" value="ZN(II)2CYS6 TRANSCRIPTION FACTOR (EUROFUNG)"/>
    <property type="match status" value="1"/>
</dbReference>
<dbReference type="Proteomes" id="UP000240883">
    <property type="component" value="Unassembled WGS sequence"/>
</dbReference>
<evidence type="ECO:0000256" key="3">
    <source>
        <dbReference type="ARBA" id="ARBA00022833"/>
    </source>
</evidence>
<sequence>METDRSDASLEPSPAHSRFLRRRETRRYGFACTNCKSRKVKCSGEQPICRACQRSGATCTWQTASAEKQLQHAASRIRQLEQTLQDVSMQGPPSTVSDQTPSETSPSITSGQSIWFQVGVGDDGTVTYNGPTSRFHAGPLENSTDDVAQANQGQRGADLDAINAQYDLLGTVWAPLIHSKTDYERLGLDKNMCMTLLDIYWTWLQPLHNCVYRPSFLMDMAFGGRYYSDFLLLCILSLSARHLSENDKLASGIKDGETFLSQAKELLLEEMAASKPRIPTIQGLLIIGGRQCAMGKSSEGWLYTGMALRMLVDIGLHLHIDDTKLIKLEGLTPIEIETRKRLYNSAYIWDKTISLALGRPPSLTRHPYPAEDILDHNDDSREWKPIYAPEIGETYTPVPSHNTSNFCAHSELHKITTEMMLLFSNASTVPRFTTEIKGLDAKFTTWYTELPLQLRIDDLSHVLQSPPPHIVSLNLLYHALCILLYRPSLGSQDDTFRSLGTEICISHSKRIHEIFSLYERTFPYRLMTYQVSYCIFTAATVEAFVIKNPDPHKATEAAKRLGDAMRVLHHETKHTPGISQSLDTIRRRLANWKPVSRPIEYEHRRPPPSRLESSVSGRSANSRNQNFHDAANRDTPASREDPLSQERELGNSASSEAHNTVCDDGFASITGNSSFASIDTGAGFHPDAFPWSLTDLLNVDNGFGPFWGQVQPWNELTE</sequence>
<feature type="region of interest" description="Disordered" evidence="8">
    <location>
        <begin position="1"/>
        <end position="20"/>
    </location>
</feature>
<dbReference type="CDD" id="cd00067">
    <property type="entry name" value="GAL4"/>
    <property type="match status" value="1"/>
</dbReference>
<evidence type="ECO:0000256" key="1">
    <source>
        <dbReference type="ARBA" id="ARBA00004123"/>
    </source>
</evidence>
<keyword evidence="7" id="KW-0539">Nucleus</keyword>
<evidence type="ECO:0000259" key="9">
    <source>
        <dbReference type="PROSITE" id="PS50048"/>
    </source>
</evidence>
<feature type="region of interest" description="Disordered" evidence="8">
    <location>
        <begin position="599"/>
        <end position="657"/>
    </location>
</feature>
<dbReference type="AlphaFoldDB" id="A0A2T2NJM2"/>
<dbReference type="GO" id="GO:0003677">
    <property type="term" value="F:DNA binding"/>
    <property type="evidence" value="ECO:0007669"/>
    <property type="project" value="UniProtKB-KW"/>
</dbReference>
<keyword evidence="6" id="KW-0804">Transcription</keyword>
<evidence type="ECO:0000256" key="4">
    <source>
        <dbReference type="ARBA" id="ARBA00023015"/>
    </source>
</evidence>
<dbReference type="InterPro" id="IPR051615">
    <property type="entry name" value="Transcr_Regulatory_Elem"/>
</dbReference>
<dbReference type="SMART" id="SM00906">
    <property type="entry name" value="Fungal_trans"/>
    <property type="match status" value="1"/>
</dbReference>
<dbReference type="CDD" id="cd12148">
    <property type="entry name" value="fungal_TF_MHR"/>
    <property type="match status" value="1"/>
</dbReference>
<dbReference type="InterPro" id="IPR036864">
    <property type="entry name" value="Zn2-C6_fun-type_DNA-bd_sf"/>
</dbReference>
<dbReference type="GO" id="GO:0008270">
    <property type="term" value="F:zinc ion binding"/>
    <property type="evidence" value="ECO:0007669"/>
    <property type="project" value="InterPro"/>
</dbReference>
<evidence type="ECO:0000256" key="5">
    <source>
        <dbReference type="ARBA" id="ARBA00023125"/>
    </source>
</evidence>
<dbReference type="Gene3D" id="4.10.240.10">
    <property type="entry name" value="Zn(2)-C6 fungal-type DNA-binding domain"/>
    <property type="match status" value="1"/>
</dbReference>
<evidence type="ECO:0000256" key="8">
    <source>
        <dbReference type="SAM" id="MobiDB-lite"/>
    </source>
</evidence>
<feature type="domain" description="Zn(2)-C6 fungal-type" evidence="9">
    <location>
        <begin position="31"/>
        <end position="61"/>
    </location>
</feature>
<dbReference type="EMBL" id="KZ678137">
    <property type="protein sequence ID" value="PSN65633.1"/>
    <property type="molecule type" value="Genomic_DNA"/>
</dbReference>
<protein>
    <recommendedName>
        <fullName evidence="9">Zn(2)-C6 fungal-type domain-containing protein</fullName>
    </recommendedName>
</protein>
<proteinExistence type="predicted"/>
<organism evidence="10 11">
    <name type="scientific">Corynespora cassiicola Philippines</name>
    <dbReference type="NCBI Taxonomy" id="1448308"/>
    <lineage>
        <taxon>Eukaryota</taxon>
        <taxon>Fungi</taxon>
        <taxon>Dikarya</taxon>
        <taxon>Ascomycota</taxon>
        <taxon>Pezizomycotina</taxon>
        <taxon>Dothideomycetes</taxon>
        <taxon>Pleosporomycetidae</taxon>
        <taxon>Pleosporales</taxon>
        <taxon>Corynesporascaceae</taxon>
        <taxon>Corynespora</taxon>
    </lineage>
</organism>
<keyword evidence="5" id="KW-0238">DNA-binding</keyword>
<dbReference type="InterPro" id="IPR001138">
    <property type="entry name" value="Zn2Cys6_DnaBD"/>
</dbReference>
<feature type="compositionally biased region" description="Basic and acidic residues" evidence="8">
    <location>
        <begin position="630"/>
        <end position="649"/>
    </location>
</feature>
<evidence type="ECO:0000313" key="11">
    <source>
        <dbReference type="Proteomes" id="UP000240883"/>
    </source>
</evidence>
<feature type="compositionally biased region" description="Polar residues" evidence="8">
    <location>
        <begin position="611"/>
        <end position="627"/>
    </location>
</feature>
<dbReference type="InterPro" id="IPR007219">
    <property type="entry name" value="XnlR_reg_dom"/>
</dbReference>
<dbReference type="GO" id="GO:0005634">
    <property type="term" value="C:nucleus"/>
    <property type="evidence" value="ECO:0007669"/>
    <property type="project" value="UniProtKB-SubCell"/>
</dbReference>
<dbReference type="Pfam" id="PF00172">
    <property type="entry name" value="Zn_clus"/>
    <property type="match status" value="1"/>
</dbReference>
<name>A0A2T2NJM2_CORCC</name>
<keyword evidence="2" id="KW-0479">Metal-binding</keyword>
<feature type="region of interest" description="Disordered" evidence="8">
    <location>
        <begin position="86"/>
        <end position="109"/>
    </location>
</feature>
<dbReference type="Pfam" id="PF04082">
    <property type="entry name" value="Fungal_trans"/>
    <property type="match status" value="1"/>
</dbReference>
<evidence type="ECO:0000313" key="10">
    <source>
        <dbReference type="EMBL" id="PSN65633.1"/>
    </source>
</evidence>
<dbReference type="OrthoDB" id="4161332at2759"/>
<keyword evidence="4" id="KW-0805">Transcription regulation</keyword>
<dbReference type="PROSITE" id="PS00463">
    <property type="entry name" value="ZN2_CY6_FUNGAL_1"/>
    <property type="match status" value="1"/>
</dbReference>
<dbReference type="PROSITE" id="PS50048">
    <property type="entry name" value="ZN2_CY6_FUNGAL_2"/>
    <property type="match status" value="1"/>
</dbReference>
<dbReference type="GO" id="GO:0006351">
    <property type="term" value="P:DNA-templated transcription"/>
    <property type="evidence" value="ECO:0007669"/>
    <property type="project" value="InterPro"/>
</dbReference>
<reference evidence="10 11" key="1">
    <citation type="journal article" date="2018" name="Front. Microbiol.">
        <title>Genome-Wide Analysis of Corynespora cassiicola Leaf Fall Disease Putative Effectors.</title>
        <authorList>
            <person name="Lopez D."/>
            <person name="Ribeiro S."/>
            <person name="Label P."/>
            <person name="Fumanal B."/>
            <person name="Venisse J.S."/>
            <person name="Kohler A."/>
            <person name="de Oliveira R.R."/>
            <person name="Labutti K."/>
            <person name="Lipzen A."/>
            <person name="Lail K."/>
            <person name="Bauer D."/>
            <person name="Ohm R.A."/>
            <person name="Barry K.W."/>
            <person name="Spatafora J."/>
            <person name="Grigoriev I.V."/>
            <person name="Martin F.M."/>
            <person name="Pujade-Renaud V."/>
        </authorList>
    </citation>
    <scope>NUCLEOTIDE SEQUENCE [LARGE SCALE GENOMIC DNA]</scope>
    <source>
        <strain evidence="10 11">Philippines</strain>
    </source>
</reference>
<comment type="subcellular location">
    <subcellularLocation>
        <location evidence="1">Nucleus</location>
    </subcellularLocation>
</comment>
<keyword evidence="11" id="KW-1185">Reference proteome</keyword>
<evidence type="ECO:0000256" key="7">
    <source>
        <dbReference type="ARBA" id="ARBA00023242"/>
    </source>
</evidence>
<dbReference type="STRING" id="1448308.A0A2T2NJM2"/>
<accession>A0A2T2NJM2</accession>
<dbReference type="SMART" id="SM00066">
    <property type="entry name" value="GAL4"/>
    <property type="match status" value="1"/>
</dbReference>
<dbReference type="GO" id="GO:0000981">
    <property type="term" value="F:DNA-binding transcription factor activity, RNA polymerase II-specific"/>
    <property type="evidence" value="ECO:0007669"/>
    <property type="project" value="InterPro"/>
</dbReference>
<dbReference type="SUPFAM" id="SSF57701">
    <property type="entry name" value="Zn2/Cys6 DNA-binding domain"/>
    <property type="match status" value="1"/>
</dbReference>
<keyword evidence="3" id="KW-0862">Zinc</keyword>
<dbReference type="PANTHER" id="PTHR31313">
    <property type="entry name" value="TY1 ENHANCER ACTIVATOR"/>
    <property type="match status" value="1"/>
</dbReference>
<gene>
    <name evidence="10" type="ORF">BS50DRAFT_556390</name>
</gene>